<evidence type="ECO:0000313" key="5">
    <source>
        <dbReference type="Proteomes" id="UP000035366"/>
    </source>
</evidence>
<keyword evidence="2" id="KW-0732">Signal</keyword>
<dbReference type="Pfam" id="PF04069">
    <property type="entry name" value="OpuAC"/>
    <property type="match status" value="1"/>
</dbReference>
<evidence type="ECO:0000259" key="3">
    <source>
        <dbReference type="Pfam" id="PF04069"/>
    </source>
</evidence>
<feature type="domain" description="ABC-type glycine betaine transport system substrate-binding" evidence="3">
    <location>
        <begin position="51"/>
        <end position="310"/>
    </location>
</feature>
<organism evidence="4 5">
    <name type="scientific">Streptomyces incarnatus</name>
    <dbReference type="NCBI Taxonomy" id="665007"/>
    <lineage>
        <taxon>Bacteria</taxon>
        <taxon>Bacillati</taxon>
        <taxon>Actinomycetota</taxon>
        <taxon>Actinomycetes</taxon>
        <taxon>Kitasatosporales</taxon>
        <taxon>Streptomycetaceae</taxon>
        <taxon>Streptomyces</taxon>
    </lineage>
</organism>
<dbReference type="Proteomes" id="UP000035366">
    <property type="component" value="Chromosome"/>
</dbReference>
<dbReference type="EMBL" id="CP011497">
    <property type="protein sequence ID" value="AKJ09746.1"/>
    <property type="molecule type" value="Genomic_DNA"/>
</dbReference>
<accession>A0ABN4G7U0</accession>
<reference evidence="4 5" key="1">
    <citation type="journal article" date="2015" name="ISME J.">
        <title>Draft Genome Sequence of Streptomyces incarnatus NRRL8089, which Produces the Nucleoside Antibiotic Sinefungin.</title>
        <authorList>
            <person name="Oshima K."/>
            <person name="Hattori M."/>
            <person name="Shimizu H."/>
            <person name="Fukuda K."/>
            <person name="Nemoto M."/>
            <person name="Inagaki K."/>
            <person name="Tamura T."/>
        </authorList>
    </citation>
    <scope>NUCLEOTIDE SEQUENCE [LARGE SCALE GENOMIC DNA]</scope>
    <source>
        <strain evidence="4 5">NRRL 8089</strain>
    </source>
</reference>
<evidence type="ECO:0000256" key="2">
    <source>
        <dbReference type="SAM" id="SignalP"/>
    </source>
</evidence>
<dbReference type="Gene3D" id="3.40.190.10">
    <property type="entry name" value="Periplasmic binding protein-like II"/>
    <property type="match status" value="1"/>
</dbReference>
<name>A0ABN4G7U0_9ACTN</name>
<dbReference type="Gene3D" id="3.40.190.120">
    <property type="entry name" value="Osmoprotection protein (prox), domain 2"/>
    <property type="match status" value="1"/>
</dbReference>
<sequence length="315" mass="32801">MRRILPVALILTTTLAAGACGAPGSSSRTTTQQQAPASYRATAPLPAAPGQVTMGSAGFPESELLAHLYADAMKARGVSVQIHANIGERAAYISALKEGSIGAVPEYTGAILNYLAPGQKATSPQNIYTQLRRTAEAQGLAVTDYAPAQDADTITVAKATADKYRLSTIGDLRHVAGRLDLGAPQPLLTVPYGVPGLKKVYGVAFKQFVALAPTGTITQTALRNGTVDAADIFSTDPAISRYGFVSLKDPHHLFAAQNVVPLFKRDVLTQPMADACNAVSAKLTTAVLGELDAQIAKGADPESLAHQWLAANGLA</sequence>
<feature type="region of interest" description="Disordered" evidence="1">
    <location>
        <begin position="19"/>
        <end position="39"/>
    </location>
</feature>
<dbReference type="CDD" id="cd13606">
    <property type="entry name" value="PBP2_ProX_like"/>
    <property type="match status" value="1"/>
</dbReference>
<proteinExistence type="predicted"/>
<keyword evidence="5" id="KW-1185">Reference proteome</keyword>
<feature type="signal peptide" evidence="2">
    <location>
        <begin position="1"/>
        <end position="19"/>
    </location>
</feature>
<evidence type="ECO:0000313" key="4">
    <source>
        <dbReference type="EMBL" id="AKJ09746.1"/>
    </source>
</evidence>
<dbReference type="SUPFAM" id="SSF53850">
    <property type="entry name" value="Periplasmic binding protein-like II"/>
    <property type="match status" value="1"/>
</dbReference>
<dbReference type="InterPro" id="IPR007210">
    <property type="entry name" value="ABC_Gly_betaine_transp_sub-bd"/>
</dbReference>
<dbReference type="PROSITE" id="PS51257">
    <property type="entry name" value="PROKAR_LIPOPROTEIN"/>
    <property type="match status" value="1"/>
</dbReference>
<feature type="chain" id="PRO_5045471567" description="ABC-type glycine betaine transport system substrate-binding domain-containing protein" evidence="2">
    <location>
        <begin position="20"/>
        <end position="315"/>
    </location>
</feature>
<evidence type="ECO:0000256" key="1">
    <source>
        <dbReference type="SAM" id="MobiDB-lite"/>
    </source>
</evidence>
<protein>
    <recommendedName>
        <fullName evidence="3">ABC-type glycine betaine transport system substrate-binding domain-containing protein</fullName>
    </recommendedName>
</protein>
<gene>
    <name evidence="4" type="ORF">ABB07_06835</name>
</gene>